<evidence type="ECO:0000259" key="3">
    <source>
        <dbReference type="Pfam" id="PF06155"/>
    </source>
</evidence>
<dbReference type="PANTHER" id="PTHR35303">
    <property type="entry name" value="OS02G0197800 PROTEIN"/>
    <property type="match status" value="1"/>
</dbReference>
<protein>
    <submittedName>
        <fullName evidence="4">DUF971 domain-containing protein</fullName>
    </submittedName>
</protein>
<comment type="caution">
    <text evidence="4">The sequence shown here is derived from an EMBL/GenBank/DDBJ whole genome shotgun (WGS) entry which is preliminary data.</text>
</comment>
<reference evidence="4 5" key="1">
    <citation type="submission" date="2020-02" db="EMBL/GenBank/DDBJ databases">
        <title>Draft genome sequence of Limisphaera ngatamarikiensis NGM72.4T, a thermophilic Verrucomicrobia grouped in subdivision 3.</title>
        <authorList>
            <person name="Carere C.R."/>
            <person name="Steen J."/>
            <person name="Hugenholtz P."/>
            <person name="Stott M.B."/>
        </authorList>
    </citation>
    <scope>NUCLEOTIDE SEQUENCE [LARGE SCALE GENOMIC DNA]</scope>
    <source>
        <strain evidence="4 5">NGM72.4</strain>
    </source>
</reference>
<keyword evidence="5" id="KW-1185">Reference proteome</keyword>
<dbReference type="AlphaFoldDB" id="A0A6M1RKX6"/>
<evidence type="ECO:0000256" key="1">
    <source>
        <dbReference type="ARBA" id="ARBA00022723"/>
    </source>
</evidence>
<dbReference type="Gene3D" id="3.30.2020.30">
    <property type="match status" value="1"/>
</dbReference>
<name>A0A6M1RKX6_9BACT</name>
<organism evidence="4 5">
    <name type="scientific">Limisphaera ngatamarikiensis</name>
    <dbReference type="NCBI Taxonomy" id="1324935"/>
    <lineage>
        <taxon>Bacteria</taxon>
        <taxon>Pseudomonadati</taxon>
        <taxon>Verrucomicrobiota</taxon>
        <taxon>Verrucomicrobiia</taxon>
        <taxon>Limisphaerales</taxon>
        <taxon>Limisphaeraceae</taxon>
        <taxon>Limisphaera</taxon>
    </lineage>
</organism>
<evidence type="ECO:0000313" key="5">
    <source>
        <dbReference type="Proteomes" id="UP000477311"/>
    </source>
</evidence>
<dbReference type="Proteomes" id="UP000477311">
    <property type="component" value="Unassembled WGS sequence"/>
</dbReference>
<dbReference type="InterPro" id="IPR010376">
    <property type="entry name" value="GBBH-like_N"/>
</dbReference>
<keyword evidence="1" id="KW-0479">Metal-binding</keyword>
<evidence type="ECO:0000313" key="4">
    <source>
        <dbReference type="EMBL" id="NGO38157.1"/>
    </source>
</evidence>
<keyword evidence="2" id="KW-0408">Iron</keyword>
<dbReference type="GO" id="GO:0046872">
    <property type="term" value="F:metal ion binding"/>
    <property type="evidence" value="ECO:0007669"/>
    <property type="project" value="UniProtKB-KW"/>
</dbReference>
<evidence type="ECO:0000256" key="2">
    <source>
        <dbReference type="ARBA" id="ARBA00023004"/>
    </source>
</evidence>
<gene>
    <name evidence="4" type="ORF">G4L39_01940</name>
</gene>
<proteinExistence type="predicted"/>
<sequence>MQPVDVQVIGTELAIKWQDGCESYIPLERLRRACPCAMCQGEGDLLGHRAVPLQPPLTTASFALRALHRVGSYGLRPEWADGHATGIYPFELLRRLGQGSVESPR</sequence>
<accession>A0A6M1RKX6</accession>
<dbReference type="InterPro" id="IPR038492">
    <property type="entry name" value="GBBH-like_N_sf"/>
</dbReference>
<dbReference type="Pfam" id="PF06155">
    <property type="entry name" value="GBBH-like_N"/>
    <property type="match status" value="1"/>
</dbReference>
<dbReference type="EMBL" id="JAAKYA010000012">
    <property type="protein sequence ID" value="NGO38157.1"/>
    <property type="molecule type" value="Genomic_DNA"/>
</dbReference>
<dbReference type="RefSeq" id="WP_165105491.1">
    <property type="nucleotide sequence ID" value="NZ_JAAKYA010000012.1"/>
</dbReference>
<feature type="domain" description="Gamma-butyrobetaine hydroxylase-like N-terminal" evidence="3">
    <location>
        <begin position="10"/>
        <end position="94"/>
    </location>
</feature>